<comment type="caution">
    <text evidence="2">The sequence shown here is derived from an EMBL/GenBank/DDBJ whole genome shotgun (WGS) entry which is preliminary data.</text>
</comment>
<dbReference type="Proteomes" id="UP000652761">
    <property type="component" value="Unassembled WGS sequence"/>
</dbReference>
<evidence type="ECO:0000313" key="2">
    <source>
        <dbReference type="EMBL" id="MQL88445.1"/>
    </source>
</evidence>
<dbReference type="AlphaFoldDB" id="A0A843UXU3"/>
<feature type="region of interest" description="Disordered" evidence="1">
    <location>
        <begin position="452"/>
        <end position="487"/>
    </location>
</feature>
<reference evidence="2" key="1">
    <citation type="submission" date="2017-07" db="EMBL/GenBank/DDBJ databases">
        <title>Taro Niue Genome Assembly and Annotation.</title>
        <authorList>
            <person name="Atibalentja N."/>
            <person name="Keating K."/>
            <person name="Fields C.J."/>
        </authorList>
    </citation>
    <scope>NUCLEOTIDE SEQUENCE</scope>
    <source>
        <strain evidence="2">Niue_2</strain>
        <tissue evidence="2">Leaf</tissue>
    </source>
</reference>
<accession>A0A843UXU3</accession>
<gene>
    <name evidence="2" type="ORF">Taro_021007</name>
</gene>
<keyword evidence="3" id="KW-1185">Reference proteome</keyword>
<sequence length="541" mass="59898">MDTSLVGCPRFSVSQAVSSGLRPGTCVVPLRSVSSILDTLTPLFELYVRLRERRQLTPTSHRRWSRGSFVTVFQFGAALQRCWASASSSVVSSFSCTSLPRVEMADRRDWGGGGEDPEESTQHIIERIWESLTDIRMRMEQQAPVPPEVVPSDVEVPVAPVVTPSPVMAAEEPVLQVGKFLRLQPPTYTGGPNPDTAEHWIHEIEMVFTTMRILVDLVFSGCDGYREANVVCVWYVCIFQGLIGSIVRACSTPVSSACHRDREECRVLNAIEVAVTFWGRGAVVILAGIRDFGVIVPWEAHVEREKQQGNVVSRVLLEFTASVLVYGLLELGEFPTEPVTSEAHPYSPQAKVKRKFRYRLPVRGRVATVLDKRPQQCSFFLQLRRTQIKFVNGLTGLNEEFRHRRHAEQGVYLSECGKAKVTTIEEANDLKGMSLENLLGSLMAHEINMERLGESSSRKNHTNALKAAEGSSEEQSEDEASGKDSEDEEAIFHLFPVSNFLRGSTPFSISIIQKLFPSKTMASSGVSGSLGGYGAAFLTAE</sequence>
<evidence type="ECO:0000256" key="1">
    <source>
        <dbReference type="SAM" id="MobiDB-lite"/>
    </source>
</evidence>
<protein>
    <submittedName>
        <fullName evidence="2">Uncharacterized protein</fullName>
    </submittedName>
</protein>
<name>A0A843UXU3_COLES</name>
<dbReference type="EMBL" id="NMUH01001057">
    <property type="protein sequence ID" value="MQL88445.1"/>
    <property type="molecule type" value="Genomic_DNA"/>
</dbReference>
<organism evidence="2 3">
    <name type="scientific">Colocasia esculenta</name>
    <name type="common">Wild taro</name>
    <name type="synonym">Arum esculentum</name>
    <dbReference type="NCBI Taxonomy" id="4460"/>
    <lineage>
        <taxon>Eukaryota</taxon>
        <taxon>Viridiplantae</taxon>
        <taxon>Streptophyta</taxon>
        <taxon>Embryophyta</taxon>
        <taxon>Tracheophyta</taxon>
        <taxon>Spermatophyta</taxon>
        <taxon>Magnoliopsida</taxon>
        <taxon>Liliopsida</taxon>
        <taxon>Araceae</taxon>
        <taxon>Aroideae</taxon>
        <taxon>Colocasieae</taxon>
        <taxon>Colocasia</taxon>
    </lineage>
</organism>
<proteinExistence type="predicted"/>
<feature type="compositionally biased region" description="Acidic residues" evidence="1">
    <location>
        <begin position="471"/>
        <end position="487"/>
    </location>
</feature>
<evidence type="ECO:0000313" key="3">
    <source>
        <dbReference type="Proteomes" id="UP000652761"/>
    </source>
</evidence>